<feature type="transmembrane region" description="Helical" evidence="1">
    <location>
        <begin position="78"/>
        <end position="97"/>
    </location>
</feature>
<feature type="transmembrane region" description="Helical" evidence="1">
    <location>
        <begin position="36"/>
        <end position="57"/>
    </location>
</feature>
<name>A0A0A9EAG3_ARUDO</name>
<reference evidence="2" key="1">
    <citation type="submission" date="2014-09" db="EMBL/GenBank/DDBJ databases">
        <authorList>
            <person name="Magalhaes I.L.F."/>
            <person name="Oliveira U."/>
            <person name="Santos F.R."/>
            <person name="Vidigal T.H.D.A."/>
            <person name="Brescovit A.D."/>
            <person name="Santos A.J."/>
        </authorList>
    </citation>
    <scope>NUCLEOTIDE SEQUENCE</scope>
    <source>
        <tissue evidence="2">Shoot tissue taken approximately 20 cm above the soil surface</tissue>
    </source>
</reference>
<evidence type="ECO:0000256" key="1">
    <source>
        <dbReference type="SAM" id="Phobius"/>
    </source>
</evidence>
<sequence length="99" mass="11702">MQDIADEVNTSFSLLQNIIYVNQFYVLHLFLSLNSIFLALFISIFLFLFLSFFLFYCRTIAGINSLIFRSLNRLCTTFFKLSTIFFTLFTVFIELLLSY</sequence>
<keyword evidence="1" id="KW-0812">Transmembrane</keyword>
<dbReference type="EMBL" id="GBRH01201872">
    <property type="protein sequence ID" value="JAD96023.1"/>
    <property type="molecule type" value="Transcribed_RNA"/>
</dbReference>
<protein>
    <submittedName>
        <fullName evidence="2">TAF2</fullName>
    </submittedName>
</protein>
<accession>A0A0A9EAG3</accession>
<keyword evidence="1" id="KW-1133">Transmembrane helix</keyword>
<evidence type="ECO:0000313" key="2">
    <source>
        <dbReference type="EMBL" id="JAD96023.1"/>
    </source>
</evidence>
<keyword evidence="1" id="KW-0472">Membrane</keyword>
<organism evidence="2">
    <name type="scientific">Arundo donax</name>
    <name type="common">Giant reed</name>
    <name type="synonym">Donax arundinaceus</name>
    <dbReference type="NCBI Taxonomy" id="35708"/>
    <lineage>
        <taxon>Eukaryota</taxon>
        <taxon>Viridiplantae</taxon>
        <taxon>Streptophyta</taxon>
        <taxon>Embryophyta</taxon>
        <taxon>Tracheophyta</taxon>
        <taxon>Spermatophyta</taxon>
        <taxon>Magnoliopsida</taxon>
        <taxon>Liliopsida</taxon>
        <taxon>Poales</taxon>
        <taxon>Poaceae</taxon>
        <taxon>PACMAD clade</taxon>
        <taxon>Arundinoideae</taxon>
        <taxon>Arundineae</taxon>
        <taxon>Arundo</taxon>
    </lineage>
</organism>
<proteinExistence type="predicted"/>
<reference evidence="2" key="2">
    <citation type="journal article" date="2015" name="Data Brief">
        <title>Shoot transcriptome of the giant reed, Arundo donax.</title>
        <authorList>
            <person name="Barrero R.A."/>
            <person name="Guerrero F.D."/>
            <person name="Moolhuijzen P."/>
            <person name="Goolsby J.A."/>
            <person name="Tidwell J."/>
            <person name="Bellgard S.E."/>
            <person name="Bellgard M.I."/>
        </authorList>
    </citation>
    <scope>NUCLEOTIDE SEQUENCE</scope>
    <source>
        <tissue evidence="2">Shoot tissue taken approximately 20 cm above the soil surface</tissue>
    </source>
</reference>
<dbReference type="AlphaFoldDB" id="A0A0A9EAG3"/>